<evidence type="ECO:0000313" key="1">
    <source>
        <dbReference type="EMBL" id="AML53377.1"/>
    </source>
</evidence>
<dbReference type="Proteomes" id="UP000070371">
    <property type="component" value="Chromosome"/>
</dbReference>
<reference evidence="1 2" key="1">
    <citation type="submission" date="2016-02" db="EMBL/GenBank/DDBJ databases">
        <title>Complete genome sequence of Halocynthiibacter arcticus PAMC 20958t from arctic marine sediment.</title>
        <authorList>
            <person name="Lee Y.M."/>
            <person name="Baek K."/>
            <person name="Lee H.K."/>
            <person name="Shin S.C."/>
        </authorList>
    </citation>
    <scope>NUCLEOTIDE SEQUENCE [LARGE SCALE GENOMIC DNA]</scope>
    <source>
        <strain evidence="1">PAMC 20958</strain>
    </source>
</reference>
<organism evidence="1 2">
    <name type="scientific">Falsihalocynthiibacter arcticus</name>
    <dbReference type="NCBI Taxonomy" id="1579316"/>
    <lineage>
        <taxon>Bacteria</taxon>
        <taxon>Pseudomonadati</taxon>
        <taxon>Pseudomonadota</taxon>
        <taxon>Alphaproteobacteria</taxon>
        <taxon>Rhodobacterales</taxon>
        <taxon>Roseobacteraceae</taxon>
        <taxon>Falsihalocynthiibacter</taxon>
    </lineage>
</organism>
<evidence type="ECO:0000313" key="2">
    <source>
        <dbReference type="Proteomes" id="UP000070371"/>
    </source>
</evidence>
<keyword evidence="2" id="KW-1185">Reference proteome</keyword>
<dbReference type="EMBL" id="CP014327">
    <property type="protein sequence ID" value="AML53377.1"/>
    <property type="molecule type" value="Genomic_DNA"/>
</dbReference>
<dbReference type="KEGG" id="hat:RC74_20850"/>
<name>A0A126V5F1_9RHOB</name>
<dbReference type="AlphaFoldDB" id="A0A126V5F1"/>
<dbReference type="STRING" id="1579316.RC74_20850"/>
<gene>
    <name evidence="1" type="ORF">RC74_20850</name>
</gene>
<protein>
    <submittedName>
        <fullName evidence="1">Uncharacterized protein</fullName>
    </submittedName>
</protein>
<proteinExistence type="predicted"/>
<sequence length="73" mass="8529">MTTVYFWLGPAVRCAMHEGREWAVRYGQHHGRKAEVRCASDKRQLNGAQSVFFLELVLLKDYHQINRAKRLIA</sequence>
<accession>A0A126V5F1</accession>